<dbReference type="AlphaFoldDB" id="A0AA88MPZ4"/>
<evidence type="ECO:0000313" key="4">
    <source>
        <dbReference type="Proteomes" id="UP001187415"/>
    </source>
</evidence>
<dbReference type="EMBL" id="JAUPFM010000009">
    <property type="protein sequence ID" value="KAK2842472.1"/>
    <property type="molecule type" value="Genomic_DNA"/>
</dbReference>
<dbReference type="PANTHER" id="PTHR23093:SF16">
    <property type="entry name" value="FAM194 C-TERMINAL DOMAIN-CONTAINING PROTEIN"/>
    <property type="match status" value="1"/>
</dbReference>
<feature type="region of interest" description="Disordered" evidence="1">
    <location>
        <begin position="576"/>
        <end position="642"/>
    </location>
</feature>
<feature type="compositionally biased region" description="Polar residues" evidence="1">
    <location>
        <begin position="613"/>
        <end position="629"/>
    </location>
</feature>
<feature type="compositionally biased region" description="Acidic residues" evidence="1">
    <location>
        <begin position="62"/>
        <end position="78"/>
    </location>
</feature>
<reference evidence="3" key="1">
    <citation type="submission" date="2023-07" db="EMBL/GenBank/DDBJ databases">
        <title>Chromosome-level Genome Assembly of Striped Snakehead (Channa striata).</title>
        <authorList>
            <person name="Liu H."/>
        </authorList>
    </citation>
    <scope>NUCLEOTIDE SEQUENCE</scope>
    <source>
        <strain evidence="3">Gz</strain>
        <tissue evidence="3">Muscle</tissue>
    </source>
</reference>
<sequence>MDVWAHRKLPPVDEVMAPSVRQGEFTPGPVYFFDQPKRQIKRARSNMLYFSAPQETSPPEETISDQEAEDKDGDEDELPDRLAGDLCEDGEPETSPGVGAAPDPTDAYRREAPRLLNQVAEILSQHEWTVGRGVPHGIVNILTYTWKDLTAGALEGKRGEQKKVDDSDFGVSASEKKETGKISSGVVGKSERKPQISSKPRVKKHKPKAKIAAPDSTTISFSISSNICKGPGWIVQPTCDESQQIRLCQWVVERLHTARNLEKLRAAVQNQNRPIILRYYGGSKAKPKDKRIKWKVQPSGLVFGIPQIPEVKEPDPAEQKLLYRINDGSTLIYYPSGCMAVCQSYSGLPCGGFYTNVFSDSEYPTVLATITAFGHGAVTHPHSSALTAAWDQDGGFRFDHSGNITKEWRWKADDSMRGKIVMQLSDLISVRLFSGTSGMLSFRCNNESVQLPLSVLSNVSPPKETPCLLTDEKFTSDAAQDLIQKSKPPAESKTNLIRTQGVLQMAREMERPEVPSAQWRRGGQAGRELKKLQRRIRTTLDDWLAYYRAAVGIKCPDTKRMPDAPLRTRLKREVQSAALPSLNPPEPTDAKSVQPEDGSSEMQELRRHLPSQAEGSPDSSTKLPRTPQKQGKEESNFTQIGPLRINGNIPLESVIILKRLESPSSTVRRCPGPPLFTPSTPLTVCPVLLRAALLGDGGRRRCCCSSTQMPVVTDLEYDAFVMGQPAHSQQIIVVCVTLLRQQFNPQAVPGSTGAALEQLYRTRNKHRTMPCAQCPTDSFRLVRYEISAVEHGPGAENVLLQQRHNAAPGMVLMYIRGKLLFVGYIFSDHSCSVIDLQKQICRSRADYRLGLSLPADYKYSDTVNMTANTHAHKIQGATLAGNDMRLAASVQQEMANDRTISEATKALRIRQRTFCIRPKRTPAFPRVPVISH</sequence>
<feature type="region of interest" description="Disordered" evidence="1">
    <location>
        <begin position="44"/>
        <end position="106"/>
    </location>
</feature>
<evidence type="ECO:0000259" key="2">
    <source>
        <dbReference type="Pfam" id="PF14977"/>
    </source>
</evidence>
<dbReference type="InterPro" id="IPR029281">
    <property type="entry name" value="FAM194_C"/>
</dbReference>
<evidence type="ECO:0000256" key="1">
    <source>
        <dbReference type="SAM" id="MobiDB-lite"/>
    </source>
</evidence>
<name>A0AA88MPZ4_CHASR</name>
<comment type="caution">
    <text evidence="3">The sequence shown here is derived from an EMBL/GenBank/DDBJ whole genome shotgun (WGS) entry which is preliminary data.</text>
</comment>
<evidence type="ECO:0000313" key="3">
    <source>
        <dbReference type="EMBL" id="KAK2842472.1"/>
    </source>
</evidence>
<organism evidence="3 4">
    <name type="scientific">Channa striata</name>
    <name type="common">Snakehead murrel</name>
    <name type="synonym">Ophicephalus striatus</name>
    <dbReference type="NCBI Taxonomy" id="64152"/>
    <lineage>
        <taxon>Eukaryota</taxon>
        <taxon>Metazoa</taxon>
        <taxon>Chordata</taxon>
        <taxon>Craniata</taxon>
        <taxon>Vertebrata</taxon>
        <taxon>Euteleostomi</taxon>
        <taxon>Actinopterygii</taxon>
        <taxon>Neopterygii</taxon>
        <taxon>Teleostei</taxon>
        <taxon>Neoteleostei</taxon>
        <taxon>Acanthomorphata</taxon>
        <taxon>Anabantaria</taxon>
        <taxon>Anabantiformes</taxon>
        <taxon>Channoidei</taxon>
        <taxon>Channidae</taxon>
        <taxon>Channa</taxon>
    </lineage>
</organism>
<feature type="compositionally biased region" description="Basic and acidic residues" evidence="1">
    <location>
        <begin position="156"/>
        <end position="166"/>
    </location>
</feature>
<proteinExistence type="predicted"/>
<feature type="compositionally biased region" description="Basic residues" evidence="1">
    <location>
        <begin position="200"/>
        <end position="209"/>
    </location>
</feature>
<dbReference type="Proteomes" id="UP001187415">
    <property type="component" value="Unassembled WGS sequence"/>
</dbReference>
<gene>
    <name evidence="3" type="ORF">Q5P01_012672</name>
</gene>
<dbReference type="Pfam" id="PF14977">
    <property type="entry name" value="FAM194"/>
    <property type="match status" value="1"/>
</dbReference>
<accession>A0AA88MPZ4</accession>
<protein>
    <recommendedName>
        <fullName evidence="2">FAM194 C-terminal domain-containing protein</fullName>
    </recommendedName>
</protein>
<feature type="region of interest" description="Disordered" evidence="1">
    <location>
        <begin position="156"/>
        <end position="213"/>
    </location>
</feature>
<keyword evidence="4" id="KW-1185">Reference proteome</keyword>
<dbReference type="PANTHER" id="PTHR23093">
    <property type="entry name" value="SIMILAR TO CHROMOSOME 3 OPEN READING FRAME 20"/>
    <property type="match status" value="1"/>
</dbReference>
<feature type="domain" description="FAM194 C-terminal" evidence="2">
    <location>
        <begin position="316"/>
        <end position="479"/>
    </location>
</feature>